<evidence type="ECO:0000313" key="2">
    <source>
        <dbReference type="EMBL" id="UOF89681.1"/>
    </source>
</evidence>
<dbReference type="RefSeq" id="WP_347436371.1">
    <property type="nucleotide sequence ID" value="NZ_CP089291.1"/>
</dbReference>
<dbReference type="EMBL" id="CP089291">
    <property type="protein sequence ID" value="UOF89681.1"/>
    <property type="molecule type" value="Genomic_DNA"/>
</dbReference>
<accession>A0ABY4CGN6</accession>
<reference evidence="2" key="1">
    <citation type="submission" date="2021-12" db="EMBL/GenBank/DDBJ databases">
        <title>Alicyclobacillaceae gen. nov., sp. nov., isolated from chalcocite enrichment system.</title>
        <authorList>
            <person name="Jiang Z."/>
        </authorList>
    </citation>
    <scope>NUCLEOTIDE SEQUENCE</scope>
    <source>
        <strain evidence="2">MYW30-H2</strain>
    </source>
</reference>
<evidence type="ECO:0000313" key="3">
    <source>
        <dbReference type="Proteomes" id="UP000830167"/>
    </source>
</evidence>
<protein>
    <submittedName>
        <fullName evidence="2">Uncharacterized protein</fullName>
    </submittedName>
</protein>
<feature type="transmembrane region" description="Helical" evidence="1">
    <location>
        <begin position="7"/>
        <end position="27"/>
    </location>
</feature>
<sequence length="175" mass="19657">MSRIRIIPTLVVIVITLSILFGGWAVYKNFGLEHPAEQALKQVPSVQSVKVMISNQNRTVKVTVWNVQDLQSTYHKIKQVVLQSLGSDTQIQVVDTRSEALAHLYQTLQPVLYEGIHKGNYTEMIQTIESRAKQANVVANVSMDSANVYIQLTQDSHQLDDIIPYNNQQQGVNPS</sequence>
<evidence type="ECO:0000256" key="1">
    <source>
        <dbReference type="SAM" id="Phobius"/>
    </source>
</evidence>
<dbReference type="Proteomes" id="UP000830167">
    <property type="component" value="Chromosome"/>
</dbReference>
<organism evidence="2 3">
    <name type="scientific">Fodinisporobacter ferrooxydans</name>
    <dbReference type="NCBI Taxonomy" id="2901836"/>
    <lineage>
        <taxon>Bacteria</taxon>
        <taxon>Bacillati</taxon>
        <taxon>Bacillota</taxon>
        <taxon>Bacilli</taxon>
        <taxon>Bacillales</taxon>
        <taxon>Alicyclobacillaceae</taxon>
        <taxon>Fodinisporobacter</taxon>
    </lineage>
</organism>
<keyword evidence="1" id="KW-1133">Transmembrane helix</keyword>
<proteinExistence type="predicted"/>
<keyword evidence="3" id="KW-1185">Reference proteome</keyword>
<gene>
    <name evidence="2" type="ORF">LSG31_17615</name>
</gene>
<name>A0ABY4CGN6_9BACL</name>
<keyword evidence="1" id="KW-0812">Transmembrane</keyword>
<keyword evidence="1" id="KW-0472">Membrane</keyword>